<keyword evidence="1" id="KW-0694">RNA-binding</keyword>
<evidence type="ECO:0000259" key="3">
    <source>
        <dbReference type="PROSITE" id="PS50102"/>
    </source>
</evidence>
<dbReference type="Proteomes" id="UP000006591">
    <property type="component" value="Chromosome 8"/>
</dbReference>
<dbReference type="InterPro" id="IPR000504">
    <property type="entry name" value="RRM_dom"/>
</dbReference>
<dbReference type="eggNOG" id="KOG3702">
    <property type="taxonomic scope" value="Eukaryota"/>
</dbReference>
<dbReference type="GO" id="GO:0005634">
    <property type="term" value="C:nucleus"/>
    <property type="evidence" value="ECO:0007669"/>
    <property type="project" value="TreeGrafter"/>
</dbReference>
<dbReference type="Gene3D" id="1.20.1390.10">
    <property type="entry name" value="PWI domain"/>
    <property type="match status" value="1"/>
</dbReference>
<dbReference type="InterPro" id="IPR040366">
    <property type="entry name" value="Nab2/ZC3H14"/>
</dbReference>
<dbReference type="PANTHER" id="PTHR14738:SF32">
    <property type="entry name" value="RNA BINDING (RRM_RBD_RNP MOTIFS) FAMILY PROTEIN"/>
    <property type="match status" value="1"/>
</dbReference>
<sequence>MEAEDAAGGGGDGGRYFKADLTGAGVVQLSERVREKLREFVDDYTNNTLVEYVILLLEGGKRKDEAIKELDVFLGKDSRAFISWLWDHLSVNLHLYVQTQEQLQVDNKDDEAPNELPGEQKSSELQLRSKDQTHPERVSEPSTTRSRTKRDWKGIGREGNENFPLRSVLKDILHGEEKRSQKVNGIRHPPSSNQRNGRKRDRDDEPQQIKRDLPLRRDVGASCRLLKFAVRDAVKAVQQTSSSTEPSSKRLRSVVSTSSADSLHGKRIETSTEGHLYDKKPERTRQILQVPGAALALRAAAEAAADSTKVRSTGSVFSRLGQGNAVNQTPRSREQQRDYEDFKPATTADDHDSDRYDNDDEISGDITLEDGEAEMNVDSTSDDDVSRDDGITRYGSSDSQVAAYPSVVEKKDVFVKCSVEPETSTMRHSNLIKEEQPGSSSVISMSKTVVVPVNANNLEPSNYETPKDVHVVEKTDITPMNATVTSLTSNIKELAHGEVQKDSQRSAIASSVTSSYSTAHPTEDADSRTLYVSNVGIYVFSSHIVHFGATKDALSRHFNKFGAVLKVVIVTNAATGQPTGSAYVEFLHKESAERALSLNGTSFMARILKVVRRSSHEAAHFYGWPGGGRTSMYARHGRMAYPRGGLPGSTFRGRAPMIAGARSLQWKREPSVTDSNTGATVALPSAEQVLPPAT</sequence>
<dbReference type="GO" id="GO:0008143">
    <property type="term" value="F:poly(A) binding"/>
    <property type="evidence" value="ECO:0007669"/>
    <property type="project" value="InterPro"/>
</dbReference>
<feature type="compositionally biased region" description="Basic and acidic residues" evidence="2">
    <location>
        <begin position="200"/>
        <end position="216"/>
    </location>
</feature>
<dbReference type="GO" id="GO:0005737">
    <property type="term" value="C:cytoplasm"/>
    <property type="evidence" value="ECO:0007669"/>
    <property type="project" value="TreeGrafter"/>
</dbReference>
<evidence type="ECO:0000256" key="1">
    <source>
        <dbReference type="PROSITE-ProRule" id="PRU00176"/>
    </source>
</evidence>
<feature type="domain" description="RRM" evidence="3">
    <location>
        <begin position="528"/>
        <end position="615"/>
    </location>
</feature>
<keyword evidence="5" id="KW-1185">Reference proteome</keyword>
<evidence type="ECO:0000313" key="5">
    <source>
        <dbReference type="Proteomes" id="UP000006591"/>
    </source>
</evidence>
<dbReference type="EnsemblPlants" id="ONIVA08G22000.1">
    <property type="protein sequence ID" value="ONIVA08G22000.1"/>
    <property type="gene ID" value="ONIVA08G22000"/>
</dbReference>
<feature type="compositionally biased region" description="Basic and acidic residues" evidence="2">
    <location>
        <begin position="127"/>
        <end position="139"/>
    </location>
</feature>
<dbReference type="InterPro" id="IPR012677">
    <property type="entry name" value="Nucleotide-bd_a/b_plait_sf"/>
</dbReference>
<accession>A0A0E0IE22</accession>
<dbReference type="HOGENOM" id="CLU_027028_0_0_1"/>
<feature type="region of interest" description="Disordered" evidence="2">
    <location>
        <begin position="303"/>
        <end position="388"/>
    </location>
</feature>
<dbReference type="Pfam" id="PF00076">
    <property type="entry name" value="RRM_1"/>
    <property type="match status" value="1"/>
</dbReference>
<evidence type="ECO:0000256" key="2">
    <source>
        <dbReference type="SAM" id="MobiDB-lite"/>
    </source>
</evidence>
<feature type="compositionally biased region" description="Basic and acidic residues" evidence="2">
    <location>
        <begin position="331"/>
        <end position="356"/>
    </location>
</feature>
<reference evidence="4" key="1">
    <citation type="submission" date="2015-04" db="UniProtKB">
        <authorList>
            <consortium name="EnsemblPlants"/>
        </authorList>
    </citation>
    <scope>IDENTIFICATION</scope>
    <source>
        <strain evidence="4">SL10</strain>
    </source>
</reference>
<name>A0A0E0IE22_ORYNI</name>
<proteinExistence type="predicted"/>
<dbReference type="Gene3D" id="3.30.70.330">
    <property type="match status" value="1"/>
</dbReference>
<evidence type="ECO:0000313" key="4">
    <source>
        <dbReference type="EnsemblPlants" id="ONIVA08G22000.1"/>
    </source>
</evidence>
<dbReference type="Gramene" id="ONIVA08G22000.1">
    <property type="protein sequence ID" value="ONIVA08G22000.1"/>
    <property type="gene ID" value="ONIVA08G22000"/>
</dbReference>
<dbReference type="InterPro" id="IPR035979">
    <property type="entry name" value="RBD_domain_sf"/>
</dbReference>
<protein>
    <recommendedName>
        <fullName evidence="3">RRM domain-containing protein</fullName>
    </recommendedName>
</protein>
<feature type="compositionally biased region" description="Basic and acidic residues" evidence="2">
    <location>
        <begin position="263"/>
        <end position="283"/>
    </location>
</feature>
<feature type="compositionally biased region" description="Basic and acidic residues" evidence="2">
    <location>
        <begin position="149"/>
        <end position="158"/>
    </location>
</feature>
<feature type="region of interest" description="Disordered" evidence="2">
    <location>
        <begin position="177"/>
        <end position="216"/>
    </location>
</feature>
<organism evidence="4">
    <name type="scientific">Oryza nivara</name>
    <name type="common">Indian wild rice</name>
    <name type="synonym">Oryza sativa f. spontanea</name>
    <dbReference type="NCBI Taxonomy" id="4536"/>
    <lineage>
        <taxon>Eukaryota</taxon>
        <taxon>Viridiplantae</taxon>
        <taxon>Streptophyta</taxon>
        <taxon>Embryophyta</taxon>
        <taxon>Tracheophyta</taxon>
        <taxon>Spermatophyta</taxon>
        <taxon>Magnoliopsida</taxon>
        <taxon>Liliopsida</taxon>
        <taxon>Poales</taxon>
        <taxon>Poaceae</taxon>
        <taxon>BOP clade</taxon>
        <taxon>Oryzoideae</taxon>
        <taxon>Oryzeae</taxon>
        <taxon>Oryzinae</taxon>
        <taxon>Oryza</taxon>
    </lineage>
</organism>
<dbReference type="STRING" id="4536.A0A0E0IE22"/>
<feature type="region of interest" description="Disordered" evidence="2">
    <location>
        <begin position="237"/>
        <end position="283"/>
    </location>
</feature>
<dbReference type="SUPFAM" id="SSF54928">
    <property type="entry name" value="RNA-binding domain, RBD"/>
    <property type="match status" value="1"/>
</dbReference>
<dbReference type="SMART" id="SM00360">
    <property type="entry name" value="RRM"/>
    <property type="match status" value="1"/>
</dbReference>
<feature type="region of interest" description="Disordered" evidence="2">
    <location>
        <begin position="109"/>
        <end position="158"/>
    </location>
</feature>
<dbReference type="OMA" id="KDQTHPE"/>
<dbReference type="PANTHER" id="PTHR14738">
    <property type="entry name" value="ZINC FINGER CCCH DOMAIN-CONTAINING PROTEIN 14"/>
    <property type="match status" value="1"/>
</dbReference>
<feature type="compositionally biased region" description="Polar residues" evidence="2">
    <location>
        <begin position="237"/>
        <end position="246"/>
    </location>
</feature>
<dbReference type="PROSITE" id="PS50102">
    <property type="entry name" value="RRM"/>
    <property type="match status" value="1"/>
</dbReference>
<feature type="compositionally biased region" description="Acidic residues" evidence="2">
    <location>
        <begin position="357"/>
        <end position="386"/>
    </location>
</feature>
<dbReference type="AlphaFoldDB" id="A0A0E0IE22"/>
<dbReference type="GO" id="GO:0043488">
    <property type="term" value="P:regulation of mRNA stability"/>
    <property type="evidence" value="ECO:0007669"/>
    <property type="project" value="InterPro"/>
</dbReference>
<reference evidence="4" key="2">
    <citation type="submission" date="2018-04" db="EMBL/GenBank/DDBJ databases">
        <title>OnivRS2 (Oryza nivara Reference Sequence Version 2).</title>
        <authorList>
            <person name="Zhang J."/>
            <person name="Kudrna D."/>
            <person name="Lee S."/>
            <person name="Talag J."/>
            <person name="Rajasekar S."/>
            <person name="Welchert J."/>
            <person name="Hsing Y.-I."/>
            <person name="Wing R.A."/>
        </authorList>
    </citation>
    <scope>NUCLEOTIDE SEQUENCE [LARGE SCALE GENOMIC DNA]</scope>
    <source>
        <strain evidence="4">SL10</strain>
    </source>
</reference>